<evidence type="ECO:0000256" key="6">
    <source>
        <dbReference type="SAM" id="MobiDB-lite"/>
    </source>
</evidence>
<evidence type="ECO:0000256" key="2">
    <source>
        <dbReference type="ARBA" id="ARBA00023015"/>
    </source>
</evidence>
<keyword evidence="1" id="KW-0479">Metal-binding</keyword>
<dbReference type="SMART" id="SM00066">
    <property type="entry name" value="GAL4"/>
    <property type="match status" value="1"/>
</dbReference>
<dbReference type="GO" id="GO:0000978">
    <property type="term" value="F:RNA polymerase II cis-regulatory region sequence-specific DNA binding"/>
    <property type="evidence" value="ECO:0007669"/>
    <property type="project" value="TreeGrafter"/>
</dbReference>
<dbReference type="OrthoDB" id="3266505at2759"/>
<name>A0A0D2CJE9_9EURO</name>
<evidence type="ECO:0000256" key="1">
    <source>
        <dbReference type="ARBA" id="ARBA00022723"/>
    </source>
</evidence>
<dbReference type="STRING" id="569365.A0A0D2CJE9"/>
<dbReference type="CDD" id="cd00067">
    <property type="entry name" value="GAL4"/>
    <property type="match status" value="1"/>
</dbReference>
<keyword evidence="3" id="KW-0238">DNA-binding</keyword>
<dbReference type="PROSITE" id="PS00463">
    <property type="entry name" value="ZN2_CY6_FUNGAL_1"/>
    <property type="match status" value="1"/>
</dbReference>
<dbReference type="InterPro" id="IPR007219">
    <property type="entry name" value="XnlR_reg_dom"/>
</dbReference>
<dbReference type="SUPFAM" id="SSF57701">
    <property type="entry name" value="Zn2/Cys6 DNA-binding domain"/>
    <property type="match status" value="1"/>
</dbReference>
<dbReference type="RefSeq" id="XP_016243905.1">
    <property type="nucleotide sequence ID" value="XM_016399343.1"/>
</dbReference>
<dbReference type="Pfam" id="PF00172">
    <property type="entry name" value="Zn_clus"/>
    <property type="match status" value="1"/>
</dbReference>
<dbReference type="InterPro" id="IPR036864">
    <property type="entry name" value="Zn2-C6_fun-type_DNA-bd_sf"/>
</dbReference>
<dbReference type="SMART" id="SM00906">
    <property type="entry name" value="Fungal_trans"/>
    <property type="match status" value="1"/>
</dbReference>
<feature type="compositionally biased region" description="Basic and acidic residues" evidence="6">
    <location>
        <begin position="658"/>
        <end position="667"/>
    </location>
</feature>
<dbReference type="EMBL" id="KN847046">
    <property type="protein sequence ID" value="KIW23689.1"/>
    <property type="molecule type" value="Genomic_DNA"/>
</dbReference>
<keyword evidence="5" id="KW-0539">Nucleus</keyword>
<accession>A0A0D2CJE9</accession>
<keyword evidence="9" id="KW-1185">Reference proteome</keyword>
<evidence type="ECO:0000256" key="5">
    <source>
        <dbReference type="ARBA" id="ARBA00023242"/>
    </source>
</evidence>
<dbReference type="Pfam" id="PF04082">
    <property type="entry name" value="Fungal_trans"/>
    <property type="match status" value="1"/>
</dbReference>
<evidence type="ECO:0000313" key="9">
    <source>
        <dbReference type="Proteomes" id="UP000054466"/>
    </source>
</evidence>
<protein>
    <recommendedName>
        <fullName evidence="7">Zn(2)-C6 fungal-type domain-containing protein</fullName>
    </recommendedName>
</protein>
<dbReference type="PANTHER" id="PTHR47424:SF3">
    <property type="entry name" value="REGULATORY PROTEIN GAL4"/>
    <property type="match status" value="1"/>
</dbReference>
<organism evidence="8 9">
    <name type="scientific">Cladophialophora immunda</name>
    <dbReference type="NCBI Taxonomy" id="569365"/>
    <lineage>
        <taxon>Eukaryota</taxon>
        <taxon>Fungi</taxon>
        <taxon>Dikarya</taxon>
        <taxon>Ascomycota</taxon>
        <taxon>Pezizomycotina</taxon>
        <taxon>Eurotiomycetes</taxon>
        <taxon>Chaetothyriomycetidae</taxon>
        <taxon>Chaetothyriales</taxon>
        <taxon>Herpotrichiellaceae</taxon>
        <taxon>Cladophialophora</taxon>
    </lineage>
</organism>
<dbReference type="InterPro" id="IPR001138">
    <property type="entry name" value="Zn2Cys6_DnaBD"/>
</dbReference>
<evidence type="ECO:0000256" key="4">
    <source>
        <dbReference type="ARBA" id="ARBA00023163"/>
    </source>
</evidence>
<sequence>MDQSTASMTLSASQGLNAVRKKTPGACEKCRERRVKCNGIQPCDQCLKKDFQCTYSFASTSGNEALSEKLDLVLSRLSRVEEALNQNAQLWNGHNAKILPAQKRRGGLAQLNPQSGCVEYYGGTSAFVVASSLGKRVRQLEEISSDCQPSKLRRGDLCRRIPGTSTKDMRELDLYEVTSFCDYVVPPTELHHHHSLREDVADRHLDNFFKTIHIFLPVFDEDRFRERYHAVRPLFGDNRLFTPKLSHQNQPQFVSLLYAVLALGALYEDEKDDSSSWASWYFVQAQEILGRYLDAIDIQLVQAAMLMGAYAQHAIKPNLAYVLNGLAARLAFSIGIHIESVPANPRFDAEEARRTWWLIFIQEVELSLDSGRPMSVRMSDMTVKYPTIESTVGKHIRPCHNQVAFIPLLAEIAKIIQMVLQLADDAGDQHNSKAAAETIALLCHLEAWRAELPTYLRFDSPEHDFNSNPGFSPTCWEARQQSSLRIHYNLAVIILLRKSLPKPSKRPDGHNIADASTNQAAICIRAARDMIQHVHELFRLAPSLRRWSYYCFYCLQATLVLLTNITNDNSASCHQDPHAPNYLSTGHDASGLGLSRSIEDDLHLCEMSVQILQQIELKASRRCAEHVSRFLEKWRAKRLRKVVSSAASSLSTHPGPHTIEKTPRQYNEDSPWGIRPETSHPGSINSQISDTSRQHPNRLSMASTATPYVTDLFKNLSASYPSPSRDISVPMGVSAVDGNEAATDATKDTSPMSLGGLQADLYNALYHGCDQAEGLNFLIDNTWSGVGWDDQGFGFDDGFSTGTG</sequence>
<reference evidence="8 9" key="1">
    <citation type="submission" date="2015-01" db="EMBL/GenBank/DDBJ databases">
        <title>The Genome Sequence of Cladophialophora immunda CBS83496.</title>
        <authorList>
            <consortium name="The Broad Institute Genomics Platform"/>
            <person name="Cuomo C."/>
            <person name="de Hoog S."/>
            <person name="Gorbushina A."/>
            <person name="Stielow B."/>
            <person name="Teixiera M."/>
            <person name="Abouelleil A."/>
            <person name="Chapman S.B."/>
            <person name="Priest M."/>
            <person name="Young S.K."/>
            <person name="Wortman J."/>
            <person name="Nusbaum C."/>
            <person name="Birren B."/>
        </authorList>
    </citation>
    <scope>NUCLEOTIDE SEQUENCE [LARGE SCALE GENOMIC DNA]</scope>
    <source>
        <strain evidence="8 9">CBS 83496</strain>
    </source>
</reference>
<dbReference type="PROSITE" id="PS50048">
    <property type="entry name" value="ZN2_CY6_FUNGAL_2"/>
    <property type="match status" value="1"/>
</dbReference>
<dbReference type="GO" id="GO:0000981">
    <property type="term" value="F:DNA-binding transcription factor activity, RNA polymerase II-specific"/>
    <property type="evidence" value="ECO:0007669"/>
    <property type="project" value="InterPro"/>
</dbReference>
<dbReference type="InterPro" id="IPR051127">
    <property type="entry name" value="Fungal_SecMet_Regulators"/>
</dbReference>
<gene>
    <name evidence="8" type="ORF">PV07_11869</name>
</gene>
<feature type="compositionally biased region" description="Polar residues" evidence="6">
    <location>
        <begin position="680"/>
        <end position="691"/>
    </location>
</feature>
<dbReference type="CDD" id="cd12148">
    <property type="entry name" value="fungal_TF_MHR"/>
    <property type="match status" value="1"/>
</dbReference>
<dbReference type="PANTHER" id="PTHR47424">
    <property type="entry name" value="REGULATORY PROTEIN GAL4"/>
    <property type="match status" value="1"/>
</dbReference>
<feature type="region of interest" description="Disordered" evidence="6">
    <location>
        <begin position="645"/>
        <end position="697"/>
    </location>
</feature>
<evidence type="ECO:0000259" key="7">
    <source>
        <dbReference type="PROSITE" id="PS50048"/>
    </source>
</evidence>
<evidence type="ECO:0000313" key="8">
    <source>
        <dbReference type="EMBL" id="KIW23689.1"/>
    </source>
</evidence>
<dbReference type="Proteomes" id="UP000054466">
    <property type="component" value="Unassembled WGS sequence"/>
</dbReference>
<dbReference type="Gene3D" id="4.10.240.10">
    <property type="entry name" value="Zn(2)-C6 fungal-type DNA-binding domain"/>
    <property type="match status" value="1"/>
</dbReference>
<proteinExistence type="predicted"/>
<keyword evidence="4" id="KW-0804">Transcription</keyword>
<dbReference type="HOGENOM" id="CLU_019316_0_0_1"/>
<dbReference type="GO" id="GO:0008270">
    <property type="term" value="F:zinc ion binding"/>
    <property type="evidence" value="ECO:0007669"/>
    <property type="project" value="InterPro"/>
</dbReference>
<dbReference type="VEuPathDB" id="FungiDB:PV07_11869"/>
<dbReference type="GO" id="GO:0000435">
    <property type="term" value="P:positive regulation of transcription from RNA polymerase II promoter by galactose"/>
    <property type="evidence" value="ECO:0007669"/>
    <property type="project" value="TreeGrafter"/>
</dbReference>
<dbReference type="GeneID" id="27351063"/>
<feature type="domain" description="Zn(2)-C6 fungal-type" evidence="7">
    <location>
        <begin position="26"/>
        <end position="55"/>
    </location>
</feature>
<dbReference type="GO" id="GO:0005634">
    <property type="term" value="C:nucleus"/>
    <property type="evidence" value="ECO:0007669"/>
    <property type="project" value="TreeGrafter"/>
</dbReference>
<evidence type="ECO:0000256" key="3">
    <source>
        <dbReference type="ARBA" id="ARBA00023125"/>
    </source>
</evidence>
<dbReference type="AlphaFoldDB" id="A0A0D2CJE9"/>
<dbReference type="GO" id="GO:0006351">
    <property type="term" value="P:DNA-templated transcription"/>
    <property type="evidence" value="ECO:0007669"/>
    <property type="project" value="InterPro"/>
</dbReference>
<keyword evidence="2" id="KW-0805">Transcription regulation</keyword>